<dbReference type="Proteomes" id="UP001165366">
    <property type="component" value="Unassembled WGS sequence"/>
</dbReference>
<protein>
    <submittedName>
        <fullName evidence="2">DUF1080 domain-containing protein</fullName>
    </submittedName>
</protein>
<dbReference type="EMBL" id="JAKLWS010000056">
    <property type="protein sequence ID" value="MCG2591015.1"/>
    <property type="molecule type" value="Genomic_DNA"/>
</dbReference>
<feature type="domain" description="3-keto-alpha-glucoside-1,2-lyase/3-keto-2-hydroxy-glucal hydratase" evidence="1">
    <location>
        <begin position="32"/>
        <end position="279"/>
    </location>
</feature>
<comment type="caution">
    <text evidence="2">The sequence shown here is derived from an EMBL/GenBank/DDBJ whole genome shotgun (WGS) entry which is preliminary data.</text>
</comment>
<dbReference type="Gene3D" id="2.60.120.560">
    <property type="entry name" value="Exo-inulinase, domain 1"/>
    <property type="match status" value="1"/>
</dbReference>
<gene>
    <name evidence="2" type="ORF">L6773_20765</name>
</gene>
<evidence type="ECO:0000259" key="1">
    <source>
        <dbReference type="Pfam" id="PF06439"/>
    </source>
</evidence>
<accession>A0ABS9KJI6</accession>
<evidence type="ECO:0000313" key="3">
    <source>
        <dbReference type="Proteomes" id="UP001165366"/>
    </source>
</evidence>
<keyword evidence="3" id="KW-1185">Reference proteome</keyword>
<dbReference type="InterPro" id="IPR010496">
    <property type="entry name" value="AL/BT2_dom"/>
</dbReference>
<reference evidence="2" key="1">
    <citation type="submission" date="2022-01" db="EMBL/GenBank/DDBJ databases">
        <authorList>
            <person name="Wang Y."/>
        </authorList>
    </citation>
    <scope>NUCLEOTIDE SEQUENCE</scope>
    <source>
        <strain evidence="2">WB101</strain>
    </source>
</reference>
<name>A0ABS9KJI6_9BACT</name>
<proteinExistence type="predicted"/>
<dbReference type="RefSeq" id="WP_237856561.1">
    <property type="nucleotide sequence ID" value="NZ_JAKLWS010000056.1"/>
</dbReference>
<organism evidence="2 3">
    <name type="scientific">Rhodohalobacter sulfatireducens</name>
    <dbReference type="NCBI Taxonomy" id="2911366"/>
    <lineage>
        <taxon>Bacteria</taxon>
        <taxon>Pseudomonadati</taxon>
        <taxon>Balneolota</taxon>
        <taxon>Balneolia</taxon>
        <taxon>Balneolales</taxon>
        <taxon>Balneolaceae</taxon>
        <taxon>Rhodohalobacter</taxon>
    </lineage>
</organism>
<reference evidence="2" key="2">
    <citation type="submission" date="2024-05" db="EMBL/GenBank/DDBJ databases">
        <title>Rhodohalobacter halophilus gen. nov., sp. nov., a moderately halophilic member of the family Balneolaceae.</title>
        <authorList>
            <person name="Xia J."/>
        </authorList>
    </citation>
    <scope>NUCLEOTIDE SEQUENCE</scope>
    <source>
        <strain evidence="2">WB101</strain>
    </source>
</reference>
<dbReference type="Pfam" id="PF06439">
    <property type="entry name" value="3keto-disac_hyd"/>
    <property type="match status" value="1"/>
</dbReference>
<sequence length="289" mass="33292">MKNLLLVLFIFILVPSVISIFPNGEDVKQETEWISLFNGEDLTGWYTYQRRPEPTSEVPSIPRDEEGNYLEPIGLNSDPLQVFTVVEEDNEPAIRISGETFGILVTEEEYENYHLRLQFKWGDEKYPPREDLLMDSGILYHSIGEEGAWGGVWMKSLECQVMVDNTGDFIAVDTTSARIPARKSGDEFYYDENSERQLFDVRTAVCNHNEDHERPMGEWNTVEVYTVDGNSIHVVNGHVNMRIYNSQYNDNGSLQPLKKGKIQLQSEGAEIFYRNIQIQQIEEIPDEIL</sequence>
<evidence type="ECO:0000313" key="2">
    <source>
        <dbReference type="EMBL" id="MCG2591015.1"/>
    </source>
</evidence>